<keyword evidence="6" id="KW-0804">Transcription</keyword>
<evidence type="ECO:0000313" key="13">
    <source>
        <dbReference type="Proteomes" id="UP001301769"/>
    </source>
</evidence>
<evidence type="ECO:0000256" key="9">
    <source>
        <dbReference type="SAM" id="MobiDB-lite"/>
    </source>
</evidence>
<feature type="compositionally biased region" description="Polar residues" evidence="9">
    <location>
        <begin position="504"/>
        <end position="534"/>
    </location>
</feature>
<feature type="transmembrane region" description="Helical" evidence="10">
    <location>
        <begin position="20"/>
        <end position="46"/>
    </location>
</feature>
<evidence type="ECO:0000256" key="4">
    <source>
        <dbReference type="ARBA" id="ARBA00022833"/>
    </source>
</evidence>
<proteinExistence type="predicted"/>
<reference evidence="12" key="1">
    <citation type="journal article" date="2023" name="Mol. Phylogenet. Evol.">
        <title>Genome-scale phylogeny and comparative genomics of the fungal order Sordariales.</title>
        <authorList>
            <person name="Hensen N."/>
            <person name="Bonometti L."/>
            <person name="Westerberg I."/>
            <person name="Brannstrom I.O."/>
            <person name="Guillou S."/>
            <person name="Cros-Aarteil S."/>
            <person name="Calhoun S."/>
            <person name="Haridas S."/>
            <person name="Kuo A."/>
            <person name="Mondo S."/>
            <person name="Pangilinan J."/>
            <person name="Riley R."/>
            <person name="LaButti K."/>
            <person name="Andreopoulos B."/>
            <person name="Lipzen A."/>
            <person name="Chen C."/>
            <person name="Yan M."/>
            <person name="Daum C."/>
            <person name="Ng V."/>
            <person name="Clum A."/>
            <person name="Steindorff A."/>
            <person name="Ohm R.A."/>
            <person name="Martin F."/>
            <person name="Silar P."/>
            <person name="Natvig D.O."/>
            <person name="Lalanne C."/>
            <person name="Gautier V."/>
            <person name="Ament-Velasquez S.L."/>
            <person name="Kruys A."/>
            <person name="Hutchinson M.I."/>
            <person name="Powell A.J."/>
            <person name="Barry K."/>
            <person name="Miller A.N."/>
            <person name="Grigoriev I.V."/>
            <person name="Debuchy R."/>
            <person name="Gladieux P."/>
            <person name="Hiltunen Thoren M."/>
            <person name="Johannesson H."/>
        </authorList>
    </citation>
    <scope>NUCLEOTIDE SEQUENCE</scope>
    <source>
        <strain evidence="12">PSN293</strain>
    </source>
</reference>
<sequence>MATLFSERSVIAARSSSLSGGAIAGAVIGSVVGAVLIILCAFPFIVRARRRVQQHGDSAQAELGQGPGGPIHPDMEHAVKRLSTDHSVPVPDYGFNGAPVGDGPDDPQKAASLDHQKPHQPPLDTSTVAIQQGLPSPISPPISPTTRSAPSNILTSAPAGPVPSSTDSTSRSKSRLGSIGTVGRDITRELSLTDSNRDITSNGITEEPESLEQSSTHRRFSNIPESIRGFIRRQSGHHRRDSRRSTLEGTRSPSLISDITPQAQPAAPVFSIDTEVRGEAWSYYHPYLSDEPQESYLPTSSAPAPAPATTGLTIVPPVQPFFAPLSPVSPVQADVAPFMSNRPIVEDPDAISPDSDKTVTPGGSKTFSRQSSLFGKKFPGGPLQRTDSLPPPTIVSDIPSPPLQLSIGPSGNPMEFMKPTTDTENAWMLRQEIIKMEASPPPDTFYTPPLPTVDETPVMKTDPSPEPESQPEYNSPPEIEINGLDIENFDMDSFIAENEFDMSDFSTPPASSDLSATNTPDTRLTEPYTASPSPRSDFDPKNAGQLGTSPRAFACDQCHRVFDQIHKLNHHKRYHDRPHECPHAGCTMKFGTKTHLDRHINDKHNKTRKFYCTQPDCPYSRQGGKSFPRKDNWRRHIMNKHRITPDSDPGPQYVDELMGNT</sequence>
<feature type="region of interest" description="Disordered" evidence="9">
    <location>
        <begin position="86"/>
        <end position="262"/>
    </location>
</feature>
<dbReference type="Proteomes" id="UP001301769">
    <property type="component" value="Unassembled WGS sequence"/>
</dbReference>
<keyword evidence="5" id="KW-0805">Transcription regulation</keyword>
<dbReference type="PROSITE" id="PS00028">
    <property type="entry name" value="ZINC_FINGER_C2H2_1"/>
    <property type="match status" value="2"/>
</dbReference>
<dbReference type="GO" id="GO:0005634">
    <property type="term" value="C:nucleus"/>
    <property type="evidence" value="ECO:0007669"/>
    <property type="project" value="UniProtKB-SubCell"/>
</dbReference>
<feature type="compositionally biased region" description="Pro residues" evidence="9">
    <location>
        <begin position="439"/>
        <end position="451"/>
    </location>
</feature>
<dbReference type="InterPro" id="IPR013087">
    <property type="entry name" value="Znf_C2H2_type"/>
</dbReference>
<keyword evidence="3 8" id="KW-0863">Zinc-finger</keyword>
<evidence type="ECO:0000313" key="12">
    <source>
        <dbReference type="EMBL" id="KAK4218819.1"/>
    </source>
</evidence>
<keyword evidence="2" id="KW-0479">Metal-binding</keyword>
<reference evidence="12" key="2">
    <citation type="submission" date="2023-05" db="EMBL/GenBank/DDBJ databases">
        <authorList>
            <consortium name="Lawrence Berkeley National Laboratory"/>
            <person name="Steindorff A."/>
            <person name="Hensen N."/>
            <person name="Bonometti L."/>
            <person name="Westerberg I."/>
            <person name="Brannstrom I.O."/>
            <person name="Guillou S."/>
            <person name="Cros-Aarteil S."/>
            <person name="Calhoun S."/>
            <person name="Haridas S."/>
            <person name="Kuo A."/>
            <person name="Mondo S."/>
            <person name="Pangilinan J."/>
            <person name="Riley R."/>
            <person name="Labutti K."/>
            <person name="Andreopoulos B."/>
            <person name="Lipzen A."/>
            <person name="Chen C."/>
            <person name="Yanf M."/>
            <person name="Daum C."/>
            <person name="Ng V."/>
            <person name="Clum A."/>
            <person name="Ohm R."/>
            <person name="Martin F."/>
            <person name="Silar P."/>
            <person name="Natvig D."/>
            <person name="Lalanne C."/>
            <person name="Gautier V."/>
            <person name="Ament-Velasquez S.L."/>
            <person name="Kruys A."/>
            <person name="Hutchinson M.I."/>
            <person name="Powell A.J."/>
            <person name="Barry K."/>
            <person name="Miller A.N."/>
            <person name="Grigoriev I.V."/>
            <person name="Debuchy R."/>
            <person name="Gladieux P."/>
            <person name="Thoren M.H."/>
            <person name="Johannesson H."/>
        </authorList>
    </citation>
    <scope>NUCLEOTIDE SEQUENCE</scope>
    <source>
        <strain evidence="12">PSN293</strain>
    </source>
</reference>
<dbReference type="InterPro" id="IPR036236">
    <property type="entry name" value="Znf_C2H2_sf"/>
</dbReference>
<organism evidence="12 13">
    <name type="scientific">Rhypophila decipiens</name>
    <dbReference type="NCBI Taxonomy" id="261697"/>
    <lineage>
        <taxon>Eukaryota</taxon>
        <taxon>Fungi</taxon>
        <taxon>Dikarya</taxon>
        <taxon>Ascomycota</taxon>
        <taxon>Pezizomycotina</taxon>
        <taxon>Sordariomycetes</taxon>
        <taxon>Sordariomycetidae</taxon>
        <taxon>Sordariales</taxon>
        <taxon>Naviculisporaceae</taxon>
        <taxon>Rhypophila</taxon>
    </lineage>
</organism>
<keyword evidence="10" id="KW-1133">Transmembrane helix</keyword>
<dbReference type="AlphaFoldDB" id="A0AAN6YGQ2"/>
<dbReference type="SMART" id="SM00355">
    <property type="entry name" value="ZnF_C2H2"/>
    <property type="match status" value="3"/>
</dbReference>
<feature type="region of interest" description="Disordered" evidence="9">
    <location>
        <begin position="345"/>
        <end position="388"/>
    </location>
</feature>
<comment type="subcellular location">
    <subcellularLocation>
        <location evidence="1">Nucleus</location>
    </subcellularLocation>
</comment>
<evidence type="ECO:0000256" key="6">
    <source>
        <dbReference type="ARBA" id="ARBA00023163"/>
    </source>
</evidence>
<feature type="compositionally biased region" description="Polar residues" evidence="9">
    <location>
        <begin position="247"/>
        <end position="262"/>
    </location>
</feature>
<keyword evidence="10" id="KW-0812">Transmembrane</keyword>
<feature type="compositionally biased region" description="Polar residues" evidence="9">
    <location>
        <begin position="361"/>
        <end position="373"/>
    </location>
</feature>
<comment type="caution">
    <text evidence="12">The sequence shown here is derived from an EMBL/GenBank/DDBJ whole genome shotgun (WGS) entry which is preliminary data.</text>
</comment>
<evidence type="ECO:0000256" key="2">
    <source>
        <dbReference type="ARBA" id="ARBA00022723"/>
    </source>
</evidence>
<keyword evidence="10" id="KW-0472">Membrane</keyword>
<evidence type="ECO:0000256" key="7">
    <source>
        <dbReference type="ARBA" id="ARBA00023242"/>
    </source>
</evidence>
<name>A0AAN6YGQ2_9PEZI</name>
<evidence type="ECO:0000256" key="10">
    <source>
        <dbReference type="SAM" id="Phobius"/>
    </source>
</evidence>
<feature type="region of interest" description="Disordered" evidence="9">
    <location>
        <begin position="641"/>
        <end position="661"/>
    </location>
</feature>
<keyword evidence="13" id="KW-1185">Reference proteome</keyword>
<feature type="compositionally biased region" description="Polar residues" evidence="9">
    <location>
        <begin position="190"/>
        <end position="204"/>
    </location>
</feature>
<gene>
    <name evidence="12" type="ORF">QBC37DRAFT_368652</name>
</gene>
<keyword evidence="4" id="KW-0862">Zinc</keyword>
<evidence type="ECO:0000256" key="3">
    <source>
        <dbReference type="ARBA" id="ARBA00022771"/>
    </source>
</evidence>
<feature type="compositionally biased region" description="Polar residues" evidence="9">
    <location>
        <begin position="123"/>
        <end position="134"/>
    </location>
</feature>
<dbReference type="PANTHER" id="PTHR46179:SF13">
    <property type="entry name" value="C2H2-TYPE DOMAIN-CONTAINING PROTEIN"/>
    <property type="match status" value="1"/>
</dbReference>
<evidence type="ECO:0000256" key="5">
    <source>
        <dbReference type="ARBA" id="ARBA00023015"/>
    </source>
</evidence>
<feature type="region of interest" description="Disordered" evidence="9">
    <location>
        <begin position="439"/>
        <end position="480"/>
    </location>
</feature>
<feature type="domain" description="C2H2-type" evidence="11">
    <location>
        <begin position="579"/>
        <end position="609"/>
    </location>
</feature>
<evidence type="ECO:0000259" key="11">
    <source>
        <dbReference type="PROSITE" id="PS50157"/>
    </source>
</evidence>
<dbReference type="Gene3D" id="3.30.160.60">
    <property type="entry name" value="Classic Zinc Finger"/>
    <property type="match status" value="1"/>
</dbReference>
<evidence type="ECO:0000256" key="1">
    <source>
        <dbReference type="ARBA" id="ARBA00004123"/>
    </source>
</evidence>
<feature type="compositionally biased region" description="Basic and acidic residues" evidence="9">
    <location>
        <begin position="106"/>
        <end position="117"/>
    </location>
</feature>
<dbReference type="GO" id="GO:0006357">
    <property type="term" value="P:regulation of transcription by RNA polymerase II"/>
    <property type="evidence" value="ECO:0007669"/>
    <property type="project" value="TreeGrafter"/>
</dbReference>
<dbReference type="SUPFAM" id="SSF57667">
    <property type="entry name" value="beta-beta-alpha zinc fingers"/>
    <property type="match status" value="1"/>
</dbReference>
<dbReference type="InterPro" id="IPR051061">
    <property type="entry name" value="Zinc_finger_trans_reg"/>
</dbReference>
<keyword evidence="7" id="KW-0539">Nucleus</keyword>
<dbReference type="GO" id="GO:0008270">
    <property type="term" value="F:zinc ion binding"/>
    <property type="evidence" value="ECO:0007669"/>
    <property type="project" value="UniProtKB-KW"/>
</dbReference>
<feature type="region of interest" description="Disordered" evidence="9">
    <location>
        <begin position="502"/>
        <end position="543"/>
    </location>
</feature>
<feature type="compositionally biased region" description="Basic residues" evidence="9">
    <location>
        <begin position="230"/>
        <end position="242"/>
    </location>
</feature>
<protein>
    <submittedName>
        <fullName evidence="12">Zinc finger transcription factor ace1</fullName>
    </submittedName>
</protein>
<dbReference type="PROSITE" id="PS50157">
    <property type="entry name" value="ZINC_FINGER_C2H2_2"/>
    <property type="match status" value="2"/>
</dbReference>
<dbReference type="EMBL" id="MU858051">
    <property type="protein sequence ID" value="KAK4218819.1"/>
    <property type="molecule type" value="Genomic_DNA"/>
</dbReference>
<feature type="domain" description="C2H2-type" evidence="11">
    <location>
        <begin position="553"/>
        <end position="580"/>
    </location>
</feature>
<evidence type="ECO:0000256" key="8">
    <source>
        <dbReference type="PROSITE-ProRule" id="PRU00042"/>
    </source>
</evidence>
<accession>A0AAN6YGQ2</accession>
<dbReference type="PANTHER" id="PTHR46179">
    <property type="entry name" value="ZINC FINGER PROTEIN"/>
    <property type="match status" value="1"/>
</dbReference>